<accession>A0A9P4QW01</accession>
<comment type="caution">
    <text evidence="2">The sequence shown here is derived from an EMBL/GenBank/DDBJ whole genome shotgun (WGS) entry which is preliminary data.</text>
</comment>
<proteinExistence type="predicted"/>
<evidence type="ECO:0000313" key="2">
    <source>
        <dbReference type="EMBL" id="KAF2733719.1"/>
    </source>
</evidence>
<feature type="chain" id="PRO_5040295671" description="Secreted protein" evidence="1">
    <location>
        <begin position="30"/>
        <end position="66"/>
    </location>
</feature>
<evidence type="ECO:0000256" key="1">
    <source>
        <dbReference type="SAM" id="SignalP"/>
    </source>
</evidence>
<reference evidence="2" key="1">
    <citation type="journal article" date="2020" name="Stud. Mycol.">
        <title>101 Dothideomycetes genomes: a test case for predicting lifestyles and emergence of pathogens.</title>
        <authorList>
            <person name="Haridas S."/>
            <person name="Albert R."/>
            <person name="Binder M."/>
            <person name="Bloem J."/>
            <person name="Labutti K."/>
            <person name="Salamov A."/>
            <person name="Andreopoulos B."/>
            <person name="Baker S."/>
            <person name="Barry K."/>
            <person name="Bills G."/>
            <person name="Bluhm B."/>
            <person name="Cannon C."/>
            <person name="Castanera R."/>
            <person name="Culley D."/>
            <person name="Daum C."/>
            <person name="Ezra D."/>
            <person name="Gonzalez J."/>
            <person name="Henrissat B."/>
            <person name="Kuo A."/>
            <person name="Liang C."/>
            <person name="Lipzen A."/>
            <person name="Lutzoni F."/>
            <person name="Magnuson J."/>
            <person name="Mondo S."/>
            <person name="Nolan M."/>
            <person name="Ohm R."/>
            <person name="Pangilinan J."/>
            <person name="Park H.-J."/>
            <person name="Ramirez L."/>
            <person name="Alfaro M."/>
            <person name="Sun H."/>
            <person name="Tritt A."/>
            <person name="Yoshinaga Y."/>
            <person name="Zwiers L.-H."/>
            <person name="Turgeon B."/>
            <person name="Goodwin S."/>
            <person name="Spatafora J."/>
            <person name="Crous P."/>
            <person name="Grigoriev I."/>
        </authorList>
    </citation>
    <scope>NUCLEOTIDE SEQUENCE</scope>
    <source>
        <strain evidence="2">CBS 125425</strain>
    </source>
</reference>
<dbReference type="PROSITE" id="PS51257">
    <property type="entry name" value="PROKAR_LIPOPROTEIN"/>
    <property type="match status" value="1"/>
</dbReference>
<keyword evidence="3" id="KW-1185">Reference proteome</keyword>
<evidence type="ECO:0000313" key="3">
    <source>
        <dbReference type="Proteomes" id="UP000799444"/>
    </source>
</evidence>
<protein>
    <recommendedName>
        <fullName evidence="4">Secreted protein</fullName>
    </recommendedName>
</protein>
<dbReference type="EMBL" id="ML996157">
    <property type="protein sequence ID" value="KAF2733719.1"/>
    <property type="molecule type" value="Genomic_DNA"/>
</dbReference>
<dbReference type="AlphaFoldDB" id="A0A9P4QW01"/>
<organism evidence="2 3">
    <name type="scientific">Polyplosphaeria fusca</name>
    <dbReference type="NCBI Taxonomy" id="682080"/>
    <lineage>
        <taxon>Eukaryota</taxon>
        <taxon>Fungi</taxon>
        <taxon>Dikarya</taxon>
        <taxon>Ascomycota</taxon>
        <taxon>Pezizomycotina</taxon>
        <taxon>Dothideomycetes</taxon>
        <taxon>Pleosporomycetidae</taxon>
        <taxon>Pleosporales</taxon>
        <taxon>Tetraplosphaeriaceae</taxon>
        <taxon>Polyplosphaeria</taxon>
    </lineage>
</organism>
<dbReference type="Proteomes" id="UP000799444">
    <property type="component" value="Unassembled WGS sequence"/>
</dbReference>
<gene>
    <name evidence="2" type="ORF">EJ04DRAFT_266750</name>
</gene>
<feature type="signal peptide" evidence="1">
    <location>
        <begin position="1"/>
        <end position="29"/>
    </location>
</feature>
<keyword evidence="1" id="KW-0732">Signal</keyword>
<sequence>MRHGVLLLLPLHQVVTITICLTVSSCVEAIGPASYEMTSGMLCDVCFKRFAHSCLTLNNRDTLPST</sequence>
<name>A0A9P4QW01_9PLEO</name>
<evidence type="ECO:0008006" key="4">
    <source>
        <dbReference type="Google" id="ProtNLM"/>
    </source>
</evidence>